<dbReference type="PANTHER" id="PTHR42949:SF3">
    <property type="entry name" value="ANAEROBIC GLYCEROL-3-PHOSPHATE DEHYDROGENASE SUBUNIT B"/>
    <property type="match status" value="1"/>
</dbReference>
<reference evidence="3 4" key="1">
    <citation type="submission" date="2016-10" db="EMBL/GenBank/DDBJ databases">
        <authorList>
            <person name="de Groot N.N."/>
        </authorList>
    </citation>
    <scope>NUCLEOTIDE SEQUENCE [LARGE SCALE GENOMIC DNA]</scope>
    <source>
        <strain evidence="3 4">DSM 26656</strain>
    </source>
</reference>
<evidence type="ECO:0000313" key="3">
    <source>
        <dbReference type="EMBL" id="SEG30576.1"/>
    </source>
</evidence>
<dbReference type="PRINTS" id="PR00411">
    <property type="entry name" value="PNDRDTASEI"/>
</dbReference>
<dbReference type="GO" id="GO:0016491">
    <property type="term" value="F:oxidoreductase activity"/>
    <property type="evidence" value="ECO:0007669"/>
    <property type="project" value="UniProtKB-KW"/>
</dbReference>
<protein>
    <submittedName>
        <fullName evidence="3">Thioredoxin reductase</fullName>
    </submittedName>
</protein>
<dbReference type="InterPro" id="IPR041854">
    <property type="entry name" value="BFD-like_2Fe2S-bd_dom_sf"/>
</dbReference>
<evidence type="ECO:0000313" key="4">
    <source>
        <dbReference type="Proteomes" id="UP000236743"/>
    </source>
</evidence>
<feature type="domain" description="FAD/NAD(P)-binding" evidence="2">
    <location>
        <begin position="35"/>
        <end position="348"/>
    </location>
</feature>
<sequence>MQVISIQAKCAMASTVPPDPKSVAGKSLHVEERAQLLVIGAGPAGLAAAIEAAGRGLSVVLVDENPVSFKTMGDEVPLHYGQGMSAEARNRNAMMEAFIASEPQIEAAFEAGVDVRLGTACWGLYANGPAVTWLPGLVAGLNDESRSWMLQAEHVVVAAGRRDMGLGFPGWEKPGVLGATAAVSLASRYGALGRRRVVVLGSSTEALTAALNLREAGTEIAAIIEQAQAPLGSPELIAALRKAGTEILTGHVVREASGRDAVEAVLFSEIDGDGRSFGAERIISCDGIVLAIGATPVVDLLDAMGCRIAFQPERGGYAPVVDSGQRTNVRNIFAVGDCAGIWSGKTQDRAIAEAEGRRAVAAIAAGLGMTDDRVVPAALEPPAPSHDISAYRLAWVRASVIEARAEFHVCQCEEVTAREILEVRPPRYLDWKNERRNDRSLSALLGEEPPNPDQVKRLTRAGMGACQGRRCREQVAALLALGAAMPLSSIPLAGYRAPVRPLPLSIAGQIPEPPEQAEHWDTWFGMHAQWRPFWDVPELYTVATNDATGPVASE</sequence>
<dbReference type="PRINTS" id="PR00368">
    <property type="entry name" value="FADPNR"/>
</dbReference>
<evidence type="ECO:0000259" key="2">
    <source>
        <dbReference type="Pfam" id="PF07992"/>
    </source>
</evidence>
<dbReference type="AlphaFoldDB" id="A0A1H5Z5G8"/>
<evidence type="ECO:0000256" key="1">
    <source>
        <dbReference type="ARBA" id="ARBA00023002"/>
    </source>
</evidence>
<dbReference type="InterPro" id="IPR036188">
    <property type="entry name" value="FAD/NAD-bd_sf"/>
</dbReference>
<dbReference type="InterPro" id="IPR023753">
    <property type="entry name" value="FAD/NAD-binding_dom"/>
</dbReference>
<dbReference type="Pfam" id="PF07992">
    <property type="entry name" value="Pyr_redox_2"/>
    <property type="match status" value="1"/>
</dbReference>
<accession>A0A1H5Z5G8</accession>
<organism evidence="3 4">
    <name type="scientific">Bosea lathyri</name>
    <dbReference type="NCBI Taxonomy" id="1036778"/>
    <lineage>
        <taxon>Bacteria</taxon>
        <taxon>Pseudomonadati</taxon>
        <taxon>Pseudomonadota</taxon>
        <taxon>Alphaproteobacteria</taxon>
        <taxon>Hyphomicrobiales</taxon>
        <taxon>Boseaceae</taxon>
        <taxon>Bosea</taxon>
    </lineage>
</organism>
<dbReference type="Gene3D" id="1.10.10.1100">
    <property type="entry name" value="BFD-like [2Fe-2S]-binding domain"/>
    <property type="match status" value="1"/>
</dbReference>
<dbReference type="PANTHER" id="PTHR42949">
    <property type="entry name" value="ANAEROBIC GLYCEROL-3-PHOSPHATE DEHYDROGENASE SUBUNIT B"/>
    <property type="match status" value="1"/>
</dbReference>
<keyword evidence="1" id="KW-0560">Oxidoreductase</keyword>
<dbReference type="CDD" id="cd19946">
    <property type="entry name" value="GlpA-like_Fer2_BFD-like"/>
    <property type="match status" value="1"/>
</dbReference>
<proteinExistence type="predicted"/>
<gene>
    <name evidence="3" type="ORF">SAMN04488115_104222</name>
</gene>
<dbReference type="InterPro" id="IPR051691">
    <property type="entry name" value="Metab_Enz_Cyan_OpOx_G3PDH"/>
</dbReference>
<dbReference type="EMBL" id="FNUY01000004">
    <property type="protein sequence ID" value="SEG30576.1"/>
    <property type="molecule type" value="Genomic_DNA"/>
</dbReference>
<dbReference type="SUPFAM" id="SSF51905">
    <property type="entry name" value="FAD/NAD(P)-binding domain"/>
    <property type="match status" value="1"/>
</dbReference>
<dbReference type="Proteomes" id="UP000236743">
    <property type="component" value="Unassembled WGS sequence"/>
</dbReference>
<name>A0A1H5Z5G8_9HYPH</name>
<keyword evidence="4" id="KW-1185">Reference proteome</keyword>
<dbReference type="Gene3D" id="3.50.50.60">
    <property type="entry name" value="FAD/NAD(P)-binding domain"/>
    <property type="match status" value="2"/>
</dbReference>